<name>A0A9K3JEQ0_HELAN</name>
<dbReference type="Gramene" id="mRNA:HanXRQr2_Chr03g0102401">
    <property type="protein sequence ID" value="CDS:HanXRQr2_Chr03g0102401.1"/>
    <property type="gene ID" value="HanXRQr2_Chr03g0102401"/>
</dbReference>
<keyword evidence="2" id="KW-1185">Reference proteome</keyword>
<accession>A0A9K3JEQ0</accession>
<proteinExistence type="predicted"/>
<gene>
    <name evidence="1" type="ORF">HanXRQr2_Chr03g0102401</name>
</gene>
<comment type="caution">
    <text evidence="1">The sequence shown here is derived from an EMBL/GenBank/DDBJ whole genome shotgun (WGS) entry which is preliminary data.</text>
</comment>
<dbReference type="AlphaFoldDB" id="A0A9K3JEQ0"/>
<organism evidence="1 2">
    <name type="scientific">Helianthus annuus</name>
    <name type="common">Common sunflower</name>
    <dbReference type="NCBI Taxonomy" id="4232"/>
    <lineage>
        <taxon>Eukaryota</taxon>
        <taxon>Viridiplantae</taxon>
        <taxon>Streptophyta</taxon>
        <taxon>Embryophyta</taxon>
        <taxon>Tracheophyta</taxon>
        <taxon>Spermatophyta</taxon>
        <taxon>Magnoliopsida</taxon>
        <taxon>eudicotyledons</taxon>
        <taxon>Gunneridae</taxon>
        <taxon>Pentapetalae</taxon>
        <taxon>asterids</taxon>
        <taxon>campanulids</taxon>
        <taxon>Asterales</taxon>
        <taxon>Asteraceae</taxon>
        <taxon>Asteroideae</taxon>
        <taxon>Heliantheae alliance</taxon>
        <taxon>Heliantheae</taxon>
        <taxon>Helianthus</taxon>
    </lineage>
</organism>
<protein>
    <recommendedName>
        <fullName evidence="3">Ulp1 protease family, C-terminal catalytic domain-containing protein</fullName>
    </recommendedName>
</protein>
<sequence length="120" mass="14475">MDKKLETARIIRKEMDWRTLENGVDCGVFTMRHMETYKGKTPWNSGFVNEDRKDAQDSQLRFLRYRYLSKIVLSEYNLIRKQVFEAPKEFEKKSAKVDMLKDLDKKISQRLDEFFNLKKV</sequence>
<evidence type="ECO:0000313" key="2">
    <source>
        <dbReference type="Proteomes" id="UP000215914"/>
    </source>
</evidence>
<reference evidence="1" key="2">
    <citation type="submission" date="2020-06" db="EMBL/GenBank/DDBJ databases">
        <title>Helianthus annuus Genome sequencing and assembly Release 2.</title>
        <authorList>
            <person name="Gouzy J."/>
            <person name="Langlade N."/>
            <person name="Munos S."/>
        </authorList>
    </citation>
    <scope>NUCLEOTIDE SEQUENCE</scope>
    <source>
        <tissue evidence="1">Leaves</tissue>
    </source>
</reference>
<dbReference type="Proteomes" id="UP000215914">
    <property type="component" value="Unassembled WGS sequence"/>
</dbReference>
<evidence type="ECO:0000313" key="1">
    <source>
        <dbReference type="EMBL" id="KAF5813753.1"/>
    </source>
</evidence>
<reference evidence="1" key="1">
    <citation type="journal article" date="2017" name="Nature">
        <title>The sunflower genome provides insights into oil metabolism, flowering and Asterid evolution.</title>
        <authorList>
            <person name="Badouin H."/>
            <person name="Gouzy J."/>
            <person name="Grassa C.J."/>
            <person name="Murat F."/>
            <person name="Staton S.E."/>
            <person name="Cottret L."/>
            <person name="Lelandais-Briere C."/>
            <person name="Owens G.L."/>
            <person name="Carrere S."/>
            <person name="Mayjonade B."/>
            <person name="Legrand L."/>
            <person name="Gill N."/>
            <person name="Kane N.C."/>
            <person name="Bowers J.E."/>
            <person name="Hubner S."/>
            <person name="Bellec A."/>
            <person name="Berard A."/>
            <person name="Berges H."/>
            <person name="Blanchet N."/>
            <person name="Boniface M.C."/>
            <person name="Brunel D."/>
            <person name="Catrice O."/>
            <person name="Chaidir N."/>
            <person name="Claudel C."/>
            <person name="Donnadieu C."/>
            <person name="Faraut T."/>
            <person name="Fievet G."/>
            <person name="Helmstetter N."/>
            <person name="King M."/>
            <person name="Knapp S.J."/>
            <person name="Lai Z."/>
            <person name="Le Paslier M.C."/>
            <person name="Lippi Y."/>
            <person name="Lorenzon L."/>
            <person name="Mandel J.R."/>
            <person name="Marage G."/>
            <person name="Marchand G."/>
            <person name="Marquand E."/>
            <person name="Bret-Mestries E."/>
            <person name="Morien E."/>
            <person name="Nambeesan S."/>
            <person name="Nguyen T."/>
            <person name="Pegot-Espagnet P."/>
            <person name="Pouilly N."/>
            <person name="Raftis F."/>
            <person name="Sallet E."/>
            <person name="Schiex T."/>
            <person name="Thomas J."/>
            <person name="Vandecasteele C."/>
            <person name="Vares D."/>
            <person name="Vear F."/>
            <person name="Vautrin S."/>
            <person name="Crespi M."/>
            <person name="Mangin B."/>
            <person name="Burke J.M."/>
            <person name="Salse J."/>
            <person name="Munos S."/>
            <person name="Vincourt P."/>
            <person name="Rieseberg L.H."/>
            <person name="Langlade N.B."/>
        </authorList>
    </citation>
    <scope>NUCLEOTIDE SEQUENCE</scope>
    <source>
        <tissue evidence="1">Leaves</tissue>
    </source>
</reference>
<evidence type="ECO:0008006" key="3">
    <source>
        <dbReference type="Google" id="ProtNLM"/>
    </source>
</evidence>
<dbReference type="EMBL" id="MNCJ02000318">
    <property type="protein sequence ID" value="KAF5813753.1"/>
    <property type="molecule type" value="Genomic_DNA"/>
</dbReference>
<dbReference type="Gene3D" id="3.40.395.10">
    <property type="entry name" value="Adenoviral Proteinase, Chain A"/>
    <property type="match status" value="1"/>
</dbReference>